<dbReference type="InterPro" id="IPR013686">
    <property type="entry name" value="Polypept-transport_assoc_ShlB"/>
</dbReference>
<dbReference type="PANTHER" id="PTHR34597">
    <property type="entry name" value="SLR1661 PROTEIN"/>
    <property type="match status" value="1"/>
</dbReference>
<dbReference type="Proteomes" id="UP000292120">
    <property type="component" value="Unassembled WGS sequence"/>
</dbReference>
<name>A0A4Q9GZ24_9BURK</name>
<evidence type="ECO:0000256" key="4">
    <source>
        <dbReference type="SAM" id="SignalP"/>
    </source>
</evidence>
<organism evidence="7 8">
    <name type="scientific">Aquabacterium lacunae</name>
    <dbReference type="NCBI Taxonomy" id="2528630"/>
    <lineage>
        <taxon>Bacteria</taxon>
        <taxon>Pseudomonadati</taxon>
        <taxon>Pseudomonadota</taxon>
        <taxon>Betaproteobacteria</taxon>
        <taxon>Burkholderiales</taxon>
        <taxon>Aquabacterium</taxon>
    </lineage>
</organism>
<dbReference type="PANTHER" id="PTHR34597:SF6">
    <property type="entry name" value="BLR6126 PROTEIN"/>
    <property type="match status" value="1"/>
</dbReference>
<gene>
    <name evidence="7" type="ORF">EYS42_08490</name>
</gene>
<dbReference type="OrthoDB" id="572300at2"/>
<evidence type="ECO:0000259" key="6">
    <source>
        <dbReference type="Pfam" id="PF08479"/>
    </source>
</evidence>
<evidence type="ECO:0000259" key="5">
    <source>
        <dbReference type="Pfam" id="PF03865"/>
    </source>
</evidence>
<dbReference type="Gene3D" id="3.10.20.310">
    <property type="entry name" value="membrane protein fhac"/>
    <property type="match status" value="1"/>
</dbReference>
<evidence type="ECO:0000256" key="2">
    <source>
        <dbReference type="ARBA" id="ARBA00022692"/>
    </source>
</evidence>
<dbReference type="InterPro" id="IPR051544">
    <property type="entry name" value="TPS_OM_transporter"/>
</dbReference>
<protein>
    <submittedName>
        <fullName evidence="7">ShlB/FhaC/HecB family hemolysin secretion/activation protein</fullName>
    </submittedName>
</protein>
<dbReference type="Pfam" id="PF08479">
    <property type="entry name" value="POTRA_2"/>
    <property type="match status" value="1"/>
</dbReference>
<dbReference type="Gene3D" id="2.40.160.50">
    <property type="entry name" value="membrane protein fhac: a member of the omp85/tpsb transporter family"/>
    <property type="match status" value="1"/>
</dbReference>
<feature type="domain" description="Polypeptide-transport-associated ShlB-type" evidence="6">
    <location>
        <begin position="82"/>
        <end position="157"/>
    </location>
</feature>
<evidence type="ECO:0000256" key="1">
    <source>
        <dbReference type="ARBA" id="ARBA00022452"/>
    </source>
</evidence>
<sequence>MLFFAVRSERSMFLQSQRALTVVLSALCSTAALAEIHRELPPDPRRDIVVEPGLTPRQAVISIPALPPGAAPSGAVDQLVHFKELQFEGNQAVSAEELKALWPAFTGQSRPLSDAWALASMVTRAYRARGMVLTQAIVPPQQFKADGGSLRIQVVEGFVDAVSWDVKGLSSTEALQPFVEPLLVQRPLSLALLERQLLLLNESGAVQVRAVFAPSTTTAGASTLLLVGERSTASGALSAHNRTSDALGPVRYEAVGRVTGVVGLLDQHRLQTNTSLNGNVDILSYGGQVPLGGKGLQLAWTASATRSRTESMEGFKVNTESQSASVSLSYPMWRSRLHNLDVRAEVSANDSESLFEGERFSRDRIRKVTLGMTWERVNLAGGVSRLDVDAHQGFLGLGSSARDNEWATRLGARTAFTKYTVYGAHLQPLLGRLSGLLALQSQYTPHRLPSAETFALGGEAFLRGHDPSVLSGDRGTALKLELRQGFSVSGKPLTAYAFKDFGWVWSVRSQQGHQHLGSAGLGLRLDFSPRVRGFVEWAHRSNTDTTTSIDDQDAKVYAGLTFEL</sequence>
<keyword evidence="3" id="KW-0998">Cell outer membrane</keyword>
<comment type="caution">
    <text evidence="7">The sequence shown here is derived from an EMBL/GenBank/DDBJ whole genome shotgun (WGS) entry which is preliminary data.</text>
</comment>
<keyword evidence="4" id="KW-0732">Signal</keyword>
<dbReference type="GO" id="GO:0008320">
    <property type="term" value="F:protein transmembrane transporter activity"/>
    <property type="evidence" value="ECO:0007669"/>
    <property type="project" value="TreeGrafter"/>
</dbReference>
<keyword evidence="8" id="KW-1185">Reference proteome</keyword>
<feature type="domain" description="Haemolysin activator HlyB C-terminal" evidence="5">
    <location>
        <begin position="229"/>
        <end position="525"/>
    </location>
</feature>
<keyword evidence="1" id="KW-1134">Transmembrane beta strand</keyword>
<feature type="signal peptide" evidence="4">
    <location>
        <begin position="1"/>
        <end position="34"/>
    </location>
</feature>
<evidence type="ECO:0000256" key="3">
    <source>
        <dbReference type="ARBA" id="ARBA00023237"/>
    </source>
</evidence>
<keyword evidence="1" id="KW-0472">Membrane</keyword>
<dbReference type="Pfam" id="PF03865">
    <property type="entry name" value="ShlB"/>
    <property type="match status" value="1"/>
</dbReference>
<accession>A0A4Q9GZ24</accession>
<evidence type="ECO:0000313" key="7">
    <source>
        <dbReference type="EMBL" id="TBO31274.1"/>
    </source>
</evidence>
<keyword evidence="2" id="KW-0812">Transmembrane</keyword>
<dbReference type="GO" id="GO:0046819">
    <property type="term" value="P:protein secretion by the type V secretion system"/>
    <property type="evidence" value="ECO:0007669"/>
    <property type="project" value="TreeGrafter"/>
</dbReference>
<dbReference type="AlphaFoldDB" id="A0A4Q9GZ24"/>
<reference evidence="7 8" key="1">
    <citation type="submission" date="2019-02" db="EMBL/GenBank/DDBJ databases">
        <title>Aquabacterium sp. strain KMB7.</title>
        <authorList>
            <person name="Chen W.-M."/>
        </authorList>
    </citation>
    <scope>NUCLEOTIDE SEQUENCE [LARGE SCALE GENOMIC DNA]</scope>
    <source>
        <strain evidence="7 8">KMB7</strain>
    </source>
</reference>
<dbReference type="EMBL" id="SIXI01000003">
    <property type="protein sequence ID" value="TBO31274.1"/>
    <property type="molecule type" value="Genomic_DNA"/>
</dbReference>
<proteinExistence type="predicted"/>
<dbReference type="InterPro" id="IPR005565">
    <property type="entry name" value="Hemolysn_activator_HlyB_C"/>
</dbReference>
<evidence type="ECO:0000313" key="8">
    <source>
        <dbReference type="Proteomes" id="UP000292120"/>
    </source>
</evidence>
<feature type="chain" id="PRO_5020509477" evidence="4">
    <location>
        <begin position="35"/>
        <end position="564"/>
    </location>
</feature>
<dbReference type="GO" id="GO:0098046">
    <property type="term" value="C:type V protein secretion system complex"/>
    <property type="evidence" value="ECO:0007669"/>
    <property type="project" value="TreeGrafter"/>
</dbReference>